<protein>
    <recommendedName>
        <fullName evidence="1">Methyltransferase type 11 domain-containing protein</fullName>
    </recommendedName>
</protein>
<dbReference type="HOGENOM" id="CLU_072385_0_0_1"/>
<dbReference type="OMA" id="TNMHSEM"/>
<dbReference type="GO" id="GO:0010420">
    <property type="term" value="F:polyprenyldihydroxybenzoate methyltransferase activity"/>
    <property type="evidence" value="ECO:0007669"/>
    <property type="project" value="TreeGrafter"/>
</dbReference>
<evidence type="ECO:0000259" key="1">
    <source>
        <dbReference type="Pfam" id="PF08241"/>
    </source>
</evidence>
<dbReference type="GeneID" id="19265794"/>
<dbReference type="SUPFAM" id="SSF53335">
    <property type="entry name" value="S-adenosyl-L-methionine-dependent methyltransferases"/>
    <property type="match status" value="1"/>
</dbReference>
<dbReference type="EMBL" id="KI912109">
    <property type="protein sequence ID" value="ETS86953.1"/>
    <property type="molecule type" value="Genomic_DNA"/>
</dbReference>
<feature type="domain" description="Methyltransferase type 11" evidence="1">
    <location>
        <begin position="63"/>
        <end position="173"/>
    </location>
</feature>
<accession>W3XLL0</accession>
<dbReference type="eggNOG" id="ENOG502S3GB">
    <property type="taxonomic scope" value="Eukaryota"/>
</dbReference>
<dbReference type="Proteomes" id="UP000030651">
    <property type="component" value="Unassembled WGS sequence"/>
</dbReference>
<sequence>MASTDGPFRAVIYLPTTEAYDRWAAVYDTDGNFLQALDDLEMSKLFSKFRAALNPSASPRKLVDLGCGTGRNTAQLLGVEDATVVALDASPGMLAVAEKRLNDLVKAAQGGGAQSSGHDKLAMGIFDLLTCDIPPETARQADGVISTLVLEHIPLDTYFRHVSQMLKPDGVLLLTNMHSDMGRISQAGFVDTMTGEKVRPTSYAHTVEDVITEARRHGLVAISDEETDSAGLMERAVTEELVERLGSRSKKWVGINCWFGGLLRKVDDASTQIEDGV</sequence>
<dbReference type="PANTHER" id="PTHR43464:SF52">
    <property type="entry name" value="PUTATIVE-RELATED"/>
    <property type="match status" value="1"/>
</dbReference>
<dbReference type="KEGG" id="pfy:PFICI_00781"/>
<dbReference type="Pfam" id="PF08241">
    <property type="entry name" value="Methyltransf_11"/>
    <property type="match status" value="1"/>
</dbReference>
<dbReference type="InParanoid" id="W3XLL0"/>
<reference evidence="3" key="1">
    <citation type="journal article" date="2015" name="BMC Genomics">
        <title>Genomic and transcriptomic analysis of the endophytic fungus Pestalotiopsis fici reveals its lifestyle and high potential for synthesis of natural products.</title>
        <authorList>
            <person name="Wang X."/>
            <person name="Zhang X."/>
            <person name="Liu L."/>
            <person name="Xiang M."/>
            <person name="Wang W."/>
            <person name="Sun X."/>
            <person name="Che Y."/>
            <person name="Guo L."/>
            <person name="Liu G."/>
            <person name="Guo L."/>
            <person name="Wang C."/>
            <person name="Yin W.B."/>
            <person name="Stadler M."/>
            <person name="Zhang X."/>
            <person name="Liu X."/>
        </authorList>
    </citation>
    <scope>NUCLEOTIDE SEQUENCE [LARGE SCALE GENOMIC DNA]</scope>
    <source>
        <strain evidence="3">W106-1 / CGMCC3.15140</strain>
    </source>
</reference>
<evidence type="ECO:0000313" key="3">
    <source>
        <dbReference type="Proteomes" id="UP000030651"/>
    </source>
</evidence>
<dbReference type="AlphaFoldDB" id="W3XLL0"/>
<dbReference type="STRING" id="1229662.W3XLL0"/>
<dbReference type="InterPro" id="IPR013216">
    <property type="entry name" value="Methyltransf_11"/>
</dbReference>
<dbReference type="Gene3D" id="3.40.50.150">
    <property type="entry name" value="Vaccinia Virus protein VP39"/>
    <property type="match status" value="1"/>
</dbReference>
<evidence type="ECO:0000313" key="2">
    <source>
        <dbReference type="EMBL" id="ETS86953.1"/>
    </source>
</evidence>
<organism evidence="2 3">
    <name type="scientific">Pestalotiopsis fici (strain W106-1 / CGMCC3.15140)</name>
    <dbReference type="NCBI Taxonomy" id="1229662"/>
    <lineage>
        <taxon>Eukaryota</taxon>
        <taxon>Fungi</taxon>
        <taxon>Dikarya</taxon>
        <taxon>Ascomycota</taxon>
        <taxon>Pezizomycotina</taxon>
        <taxon>Sordariomycetes</taxon>
        <taxon>Xylariomycetidae</taxon>
        <taxon>Amphisphaeriales</taxon>
        <taxon>Sporocadaceae</taxon>
        <taxon>Pestalotiopsis</taxon>
    </lineage>
</organism>
<dbReference type="OrthoDB" id="66144at2759"/>
<keyword evidence="3" id="KW-1185">Reference proteome</keyword>
<dbReference type="PANTHER" id="PTHR43464">
    <property type="entry name" value="METHYLTRANSFERASE"/>
    <property type="match status" value="1"/>
</dbReference>
<name>W3XLL0_PESFW</name>
<dbReference type="InterPro" id="IPR029063">
    <property type="entry name" value="SAM-dependent_MTases_sf"/>
</dbReference>
<proteinExistence type="predicted"/>
<dbReference type="RefSeq" id="XP_007827553.1">
    <property type="nucleotide sequence ID" value="XM_007829362.1"/>
</dbReference>
<gene>
    <name evidence="2" type="ORF">PFICI_00781</name>
</gene>
<dbReference type="CDD" id="cd02440">
    <property type="entry name" value="AdoMet_MTases"/>
    <property type="match status" value="1"/>
</dbReference>